<feature type="domain" description="Phytase-like" evidence="2">
    <location>
        <begin position="487"/>
        <end position="747"/>
    </location>
</feature>
<dbReference type="Pfam" id="PF13449">
    <property type="entry name" value="Phytase-like"/>
    <property type="match status" value="1"/>
</dbReference>
<protein>
    <submittedName>
        <fullName evidence="3">Alkaline phosphatase</fullName>
    </submittedName>
</protein>
<dbReference type="InterPro" id="IPR011044">
    <property type="entry name" value="Quino_amine_DH_bsu"/>
</dbReference>
<gene>
    <name evidence="3" type="ORF">FHG71_12050</name>
</gene>
<dbReference type="PANTHER" id="PTHR46928">
    <property type="entry name" value="MESENCHYME-SPECIFIC CELL SURFACE GLYCOPROTEIN"/>
    <property type="match status" value="1"/>
</dbReference>
<sequence length="765" mass="78727">MARPLLGGQDGGKDLTGGPAGPGPSPSCYAAGPSSRQTSLQENLVIPRLTCLTSAAALLAGAAVAQTSFDRVASFATPLNRAEGEDRAAESSAEIIAATDDGLTLVYTDSPLGALGRIDITDPAAPKPLGNVALEGEPTSVSVLGTTAFVALNTSESFTEPSGALLALDIASGEERGRCDLGGQPDSVALAPDGSFLAVAVENERDEEVNDGALPQMPAGHVAILTLAGGLPDCAGLVRAELTGLAEVAPEDPEPEFVDINASGEIAVTLQENNHVVLLSRDGQVIADFSAGAVDLEGVDLTEDGRLSFTESQPQRLREPDAVQWIDDDHLAMANEGDWNGGARGFTVVDREGRVVHESGASFERAVAALGHYPEGRSDSKGVEPEGLAFATFDGTPLLFLLAERASVVGVYDMTDPAAPVLLQLLPSGVSPEGAVAIPSRGLLATANEADLGGDGLARAHVMIYQRHEGAPAYPTLTSEGTAELLGWGALSGLAADPARAGTLHAVSDSAYGAEPRLFTIDTTQHPARITGAVTVTRDGAPAEKLDLEGIAADGQGGFWLVSEGHADEGVPQALLRVDAEGVIAEEIAFPEGLLAEGRFGSEGVAVVDGTVWVAMQRPAEGDPADRTKLVAYDPAAQSWGAVLYPLSAPAGEGWVGLGDMAAQGDWLYLVERDNQAGAAAATKLVTRVPVADLRPAPLGGELPVVPREVVRDLLPDLRATGGVVLEKVEGLAIQPDGTAWLVTDNDATDDSSGETMLWSIGALD</sequence>
<dbReference type="SUPFAM" id="SSF63829">
    <property type="entry name" value="Calcium-dependent phosphotriesterase"/>
    <property type="match status" value="1"/>
</dbReference>
<evidence type="ECO:0000313" key="3">
    <source>
        <dbReference type="EMBL" id="TNC71321.1"/>
    </source>
</evidence>
<dbReference type="Proteomes" id="UP000305709">
    <property type="component" value="Unassembled WGS sequence"/>
</dbReference>
<dbReference type="SUPFAM" id="SSF50969">
    <property type="entry name" value="YVTN repeat-like/Quinoprotein amine dehydrogenase"/>
    <property type="match status" value="1"/>
</dbReference>
<proteinExistence type="predicted"/>
<name>A0A5C4N937_9RHOB</name>
<dbReference type="AlphaFoldDB" id="A0A5C4N937"/>
<dbReference type="InterPro" id="IPR027372">
    <property type="entry name" value="Phytase-like_dom"/>
</dbReference>
<keyword evidence="4" id="KW-1185">Reference proteome</keyword>
<comment type="caution">
    <text evidence="3">The sequence shown here is derived from an EMBL/GenBank/DDBJ whole genome shotgun (WGS) entry which is preliminary data.</text>
</comment>
<organism evidence="3 4">
    <name type="scientific">Rubellimicrobium roseum</name>
    <dbReference type="NCBI Taxonomy" id="687525"/>
    <lineage>
        <taxon>Bacteria</taxon>
        <taxon>Pseudomonadati</taxon>
        <taxon>Pseudomonadota</taxon>
        <taxon>Alphaproteobacteria</taxon>
        <taxon>Rhodobacterales</taxon>
        <taxon>Roseobacteraceae</taxon>
        <taxon>Rubellimicrobium</taxon>
    </lineage>
</organism>
<dbReference type="EMBL" id="VDFV01000015">
    <property type="protein sequence ID" value="TNC71321.1"/>
    <property type="molecule type" value="Genomic_DNA"/>
</dbReference>
<dbReference type="PANTHER" id="PTHR46928:SF1">
    <property type="entry name" value="MESENCHYME-SPECIFIC CELL SURFACE GLYCOPROTEIN"/>
    <property type="match status" value="1"/>
</dbReference>
<dbReference type="OrthoDB" id="9803927at2"/>
<evidence type="ECO:0000256" key="1">
    <source>
        <dbReference type="SAM" id="MobiDB-lite"/>
    </source>
</evidence>
<dbReference type="InterPro" id="IPR052956">
    <property type="entry name" value="Mesenchyme-surface_protein"/>
</dbReference>
<dbReference type="InterPro" id="IPR015943">
    <property type="entry name" value="WD40/YVTN_repeat-like_dom_sf"/>
</dbReference>
<feature type="compositionally biased region" description="Gly residues" evidence="1">
    <location>
        <begin position="8"/>
        <end position="20"/>
    </location>
</feature>
<feature type="region of interest" description="Disordered" evidence="1">
    <location>
        <begin position="1"/>
        <end position="34"/>
    </location>
</feature>
<evidence type="ECO:0000259" key="2">
    <source>
        <dbReference type="Pfam" id="PF13449"/>
    </source>
</evidence>
<accession>A0A5C4N937</accession>
<evidence type="ECO:0000313" key="4">
    <source>
        <dbReference type="Proteomes" id="UP000305709"/>
    </source>
</evidence>
<reference evidence="3 4" key="1">
    <citation type="submission" date="2019-06" db="EMBL/GenBank/DDBJ databases">
        <authorList>
            <person name="Jiang L."/>
        </authorList>
    </citation>
    <scope>NUCLEOTIDE SEQUENCE [LARGE SCALE GENOMIC DNA]</scope>
    <source>
        <strain evidence="3 4">YIM 48858</strain>
    </source>
</reference>
<dbReference type="Gene3D" id="2.130.10.10">
    <property type="entry name" value="YVTN repeat-like/Quinoprotein amine dehydrogenase"/>
    <property type="match status" value="1"/>
</dbReference>